<reference evidence="2" key="1">
    <citation type="journal article" date="2007" name="Plant Cell">
        <title>Dothideomycete-plant interactions illuminated by genome sequencing and EST analysis of the wheat pathogen Stagonospora nodorum.</title>
        <authorList>
            <person name="Hane J.K."/>
            <person name="Lowe R.G."/>
            <person name="Solomon P.S."/>
            <person name="Tan K.C."/>
            <person name="Schoch C.L."/>
            <person name="Spatafora J.W."/>
            <person name="Crous P.W."/>
            <person name="Kodira C."/>
            <person name="Birren B.W."/>
            <person name="Galagan J.E."/>
            <person name="Torriani S.F."/>
            <person name="McDonald B.A."/>
            <person name="Oliver R.P."/>
        </authorList>
    </citation>
    <scope>NUCLEOTIDE SEQUENCE [LARGE SCALE GENOMIC DNA]</scope>
    <source>
        <strain evidence="2">SN15 / ATCC MYA-4574 / FGSC 10173</strain>
    </source>
</reference>
<dbReference type="InParanoid" id="Q0UDY6"/>
<sequence length="90" mass="10266">MFKSIYISPKIANNAYMSPTPLLSRAEYYHRANHVLTFFAPKKAFAEIMPAVRFLPQMKYGINSFLQKAYLPSSMPKSAVFQLMRAVCSP</sequence>
<dbReference type="EMBL" id="CH445340">
    <property type="protein sequence ID" value="EAT82363.1"/>
    <property type="molecule type" value="Genomic_DNA"/>
</dbReference>
<gene>
    <name evidence="1" type="ORF">SNOG_10028</name>
</gene>
<dbReference type="GeneID" id="5977217"/>
<dbReference type="AlphaFoldDB" id="Q0UDY6"/>
<dbReference type="RefSeq" id="XP_001800311.1">
    <property type="nucleotide sequence ID" value="XM_001800259.1"/>
</dbReference>
<organism evidence="1 2">
    <name type="scientific">Phaeosphaeria nodorum (strain SN15 / ATCC MYA-4574 / FGSC 10173)</name>
    <name type="common">Glume blotch fungus</name>
    <name type="synonym">Parastagonospora nodorum</name>
    <dbReference type="NCBI Taxonomy" id="321614"/>
    <lineage>
        <taxon>Eukaryota</taxon>
        <taxon>Fungi</taxon>
        <taxon>Dikarya</taxon>
        <taxon>Ascomycota</taxon>
        <taxon>Pezizomycotina</taxon>
        <taxon>Dothideomycetes</taxon>
        <taxon>Pleosporomycetidae</taxon>
        <taxon>Pleosporales</taxon>
        <taxon>Pleosporineae</taxon>
        <taxon>Phaeosphaeriaceae</taxon>
        <taxon>Parastagonospora</taxon>
    </lineage>
</organism>
<dbReference type="KEGG" id="pno:SNOG_10028"/>
<proteinExistence type="predicted"/>
<protein>
    <submittedName>
        <fullName evidence="1">Uncharacterized protein</fullName>
    </submittedName>
</protein>
<evidence type="ECO:0000313" key="2">
    <source>
        <dbReference type="Proteomes" id="UP000001055"/>
    </source>
</evidence>
<dbReference type="HOGENOM" id="CLU_2441598_0_0_1"/>
<dbReference type="Proteomes" id="UP000001055">
    <property type="component" value="Unassembled WGS sequence"/>
</dbReference>
<name>Q0UDY6_PHANO</name>
<accession>Q0UDY6</accession>
<evidence type="ECO:0000313" key="1">
    <source>
        <dbReference type="EMBL" id="EAT82363.1"/>
    </source>
</evidence>